<dbReference type="PANTHER" id="PTHR42793">
    <property type="entry name" value="COA BINDING DOMAIN CONTAINING PROTEIN"/>
    <property type="match status" value="1"/>
</dbReference>
<dbReference type="EMBL" id="JBHSQQ010000240">
    <property type="protein sequence ID" value="MFC5944958.1"/>
    <property type="molecule type" value="Genomic_DNA"/>
</dbReference>
<dbReference type="PANTHER" id="PTHR42793:SF1">
    <property type="entry name" value="PEPTIDYL-LYSINE N-ACETYLTRANSFERASE PATZ"/>
    <property type="match status" value="1"/>
</dbReference>
<protein>
    <submittedName>
        <fullName evidence="1">Acetate--CoA ligase family protein</fullName>
    </submittedName>
</protein>
<dbReference type="Pfam" id="PF13549">
    <property type="entry name" value="ATP-grasp_5"/>
    <property type="match status" value="1"/>
</dbReference>
<dbReference type="GO" id="GO:0016874">
    <property type="term" value="F:ligase activity"/>
    <property type="evidence" value="ECO:0007669"/>
    <property type="project" value="UniProtKB-KW"/>
</dbReference>
<accession>A0ABW1HWE5</accession>
<keyword evidence="2" id="KW-1185">Reference proteome</keyword>
<feature type="non-terminal residue" evidence="1">
    <location>
        <position position="1"/>
    </location>
</feature>
<dbReference type="Gene3D" id="3.30.1490.20">
    <property type="entry name" value="ATP-grasp fold, A domain"/>
    <property type="match status" value="1"/>
</dbReference>
<reference evidence="2" key="1">
    <citation type="journal article" date="2019" name="Int. J. Syst. Evol. Microbiol.">
        <title>The Global Catalogue of Microorganisms (GCM) 10K type strain sequencing project: providing services to taxonomists for standard genome sequencing and annotation.</title>
        <authorList>
            <consortium name="The Broad Institute Genomics Platform"/>
            <consortium name="The Broad Institute Genome Sequencing Center for Infectious Disease"/>
            <person name="Wu L."/>
            <person name="Ma J."/>
        </authorList>
    </citation>
    <scope>NUCLEOTIDE SEQUENCE [LARGE SCALE GENOMIC DNA]</scope>
    <source>
        <strain evidence="2">CGMCC 4.7173</strain>
    </source>
</reference>
<dbReference type="SUPFAM" id="SSF56059">
    <property type="entry name" value="Glutathione synthetase ATP-binding domain-like"/>
    <property type="match status" value="1"/>
</dbReference>
<comment type="caution">
    <text evidence="1">The sequence shown here is derived from an EMBL/GenBank/DDBJ whole genome shotgun (WGS) entry which is preliminary data.</text>
</comment>
<evidence type="ECO:0000313" key="2">
    <source>
        <dbReference type="Proteomes" id="UP001596207"/>
    </source>
</evidence>
<name>A0ABW1HWE5_9ACTN</name>
<organism evidence="1 2">
    <name type="scientific">Micromonospora harpali</name>
    <dbReference type="NCBI Taxonomy" id="1490225"/>
    <lineage>
        <taxon>Bacteria</taxon>
        <taxon>Bacillati</taxon>
        <taxon>Actinomycetota</taxon>
        <taxon>Actinomycetes</taxon>
        <taxon>Micromonosporales</taxon>
        <taxon>Micromonosporaceae</taxon>
        <taxon>Micromonospora</taxon>
    </lineage>
</organism>
<dbReference type="Gene3D" id="3.30.470.20">
    <property type="entry name" value="ATP-grasp fold, B domain"/>
    <property type="match status" value="1"/>
</dbReference>
<sequence length="228" mass="22752">TAAASDALRADGADPAGLLGAYGIDVVPSLRAGSADAALAAAGAVGCPVALKAAAPGLRHRLDLGAVRLDLADAAAVRLAYAEMSAVFGADVLVQAMVPPGVPCVVELVEDPAFGPVVGFGLGGVATELLGDRAWRALPLADADAAELVDAPRAAPLLHGHRGAAPVDRAALAELLLRVGRLADEQPRVRSLTLNPVLARPDGISVLHATVGVGAAGAPRPDTGPRRL</sequence>
<proteinExistence type="predicted"/>
<keyword evidence="1" id="KW-0436">Ligase</keyword>
<dbReference type="Proteomes" id="UP001596207">
    <property type="component" value="Unassembled WGS sequence"/>
</dbReference>
<evidence type="ECO:0000313" key="1">
    <source>
        <dbReference type="EMBL" id="MFC5944958.1"/>
    </source>
</evidence>
<gene>
    <name evidence="1" type="ORF">ACFPZ4_26240</name>
</gene>
<dbReference type="RefSeq" id="WP_377537725.1">
    <property type="nucleotide sequence ID" value="NZ_JBHSQQ010000240.1"/>
</dbReference>
<dbReference type="InterPro" id="IPR013815">
    <property type="entry name" value="ATP_grasp_subdomain_1"/>
</dbReference>